<accession>A0AAV1SU09</accession>
<gene>
    <name evidence="3" type="ORF">DCAF_LOCUS26569</name>
</gene>
<name>A0AAV1SU09_9ROSI</name>
<reference evidence="3 4" key="1">
    <citation type="submission" date="2024-01" db="EMBL/GenBank/DDBJ databases">
        <authorList>
            <person name="Waweru B."/>
        </authorList>
    </citation>
    <scope>NUCLEOTIDE SEQUENCE [LARGE SCALE GENOMIC DNA]</scope>
</reference>
<dbReference type="Pfam" id="PF01535">
    <property type="entry name" value="PPR"/>
    <property type="match status" value="1"/>
</dbReference>
<dbReference type="GO" id="GO:0003723">
    <property type="term" value="F:RNA binding"/>
    <property type="evidence" value="ECO:0007669"/>
    <property type="project" value="InterPro"/>
</dbReference>
<dbReference type="PANTHER" id="PTHR47926:SF347">
    <property type="entry name" value="PENTATRICOPEPTIDE REPEAT-CONTAINING PROTEIN"/>
    <property type="match status" value="1"/>
</dbReference>
<dbReference type="PANTHER" id="PTHR47926">
    <property type="entry name" value="PENTATRICOPEPTIDE REPEAT-CONTAINING PROTEIN"/>
    <property type="match status" value="1"/>
</dbReference>
<proteinExistence type="predicted"/>
<organism evidence="3 4">
    <name type="scientific">Dovyalis caffra</name>
    <dbReference type="NCBI Taxonomy" id="77055"/>
    <lineage>
        <taxon>Eukaryota</taxon>
        <taxon>Viridiplantae</taxon>
        <taxon>Streptophyta</taxon>
        <taxon>Embryophyta</taxon>
        <taxon>Tracheophyta</taxon>
        <taxon>Spermatophyta</taxon>
        <taxon>Magnoliopsida</taxon>
        <taxon>eudicotyledons</taxon>
        <taxon>Gunneridae</taxon>
        <taxon>Pentapetalae</taxon>
        <taxon>rosids</taxon>
        <taxon>fabids</taxon>
        <taxon>Malpighiales</taxon>
        <taxon>Salicaceae</taxon>
        <taxon>Flacourtieae</taxon>
        <taxon>Dovyalis</taxon>
    </lineage>
</organism>
<dbReference type="AlphaFoldDB" id="A0AAV1SU09"/>
<dbReference type="GO" id="GO:0009451">
    <property type="term" value="P:RNA modification"/>
    <property type="evidence" value="ECO:0007669"/>
    <property type="project" value="InterPro"/>
</dbReference>
<dbReference type="InterPro" id="IPR011990">
    <property type="entry name" value="TPR-like_helical_dom_sf"/>
</dbReference>
<dbReference type="EMBL" id="CAWUPB010001197">
    <property type="protein sequence ID" value="CAK7356298.1"/>
    <property type="molecule type" value="Genomic_DNA"/>
</dbReference>
<dbReference type="InterPro" id="IPR046960">
    <property type="entry name" value="PPR_At4g14850-like_plant"/>
</dbReference>
<feature type="region of interest" description="Disordered" evidence="2">
    <location>
        <begin position="181"/>
        <end position="205"/>
    </location>
</feature>
<dbReference type="Proteomes" id="UP001314170">
    <property type="component" value="Unassembled WGS sequence"/>
</dbReference>
<keyword evidence="1" id="KW-0677">Repeat</keyword>
<sequence>MISGYVANGFSEKGVELFKEMLYLGVNMDFATMVSVLQACANYGDVSLGRVVHGFGVKALARTNGSITQLQTDREKLWAESTFDNKARIKNNMCIRNVVINLGYGVVNYAFTLLHCTDSMCNIHTTKPLEPNNCLSVLGLMEKQSLLRKDPVFSVEALALIKRALILSGLIMKTKEANAPAKPRNLMVKHERKEATAPTKPRNRG</sequence>
<evidence type="ECO:0000313" key="3">
    <source>
        <dbReference type="EMBL" id="CAK7356298.1"/>
    </source>
</evidence>
<comment type="caution">
    <text evidence="3">The sequence shown here is derived from an EMBL/GenBank/DDBJ whole genome shotgun (WGS) entry which is preliminary data.</text>
</comment>
<dbReference type="Gene3D" id="1.25.40.10">
    <property type="entry name" value="Tetratricopeptide repeat domain"/>
    <property type="match status" value="1"/>
</dbReference>
<protein>
    <recommendedName>
        <fullName evidence="5">Pentatricopeptide repeat-containing protein</fullName>
    </recommendedName>
</protein>
<keyword evidence="4" id="KW-1185">Reference proteome</keyword>
<dbReference type="InterPro" id="IPR002885">
    <property type="entry name" value="PPR_rpt"/>
</dbReference>
<evidence type="ECO:0008006" key="5">
    <source>
        <dbReference type="Google" id="ProtNLM"/>
    </source>
</evidence>
<evidence type="ECO:0000313" key="4">
    <source>
        <dbReference type="Proteomes" id="UP001314170"/>
    </source>
</evidence>
<evidence type="ECO:0000256" key="2">
    <source>
        <dbReference type="SAM" id="MobiDB-lite"/>
    </source>
</evidence>
<evidence type="ECO:0000256" key="1">
    <source>
        <dbReference type="ARBA" id="ARBA00022737"/>
    </source>
</evidence>